<dbReference type="EMBL" id="MNBE01000639">
    <property type="protein sequence ID" value="OKP01411.1"/>
    <property type="molecule type" value="Genomic_DNA"/>
</dbReference>
<dbReference type="AlphaFoldDB" id="A0A1Q5TMG1"/>
<dbReference type="Proteomes" id="UP000186955">
    <property type="component" value="Unassembled WGS sequence"/>
</dbReference>
<reference evidence="1 2" key="1">
    <citation type="submission" date="2016-10" db="EMBL/GenBank/DDBJ databases">
        <title>Genome sequence of the ascomycete fungus Penicillium subrubescens.</title>
        <authorList>
            <person name="De Vries R.P."/>
            <person name="Peng M."/>
            <person name="Dilokpimol A."/>
            <person name="Hilden K."/>
            <person name="Makela M.R."/>
            <person name="Grigoriev I."/>
            <person name="Riley R."/>
            <person name="Granchi Z."/>
        </authorList>
    </citation>
    <scope>NUCLEOTIDE SEQUENCE [LARGE SCALE GENOMIC DNA]</scope>
    <source>
        <strain evidence="1 2">CBS 132785</strain>
    </source>
</reference>
<comment type="caution">
    <text evidence="1">The sequence shown here is derived from an EMBL/GenBank/DDBJ whole genome shotgun (WGS) entry which is preliminary data.</text>
</comment>
<name>A0A1Q5TMG1_9EURO</name>
<dbReference type="OrthoDB" id="4692672at2759"/>
<accession>A0A1Q5TMG1</accession>
<evidence type="ECO:0000313" key="1">
    <source>
        <dbReference type="EMBL" id="OKP01411.1"/>
    </source>
</evidence>
<dbReference type="STRING" id="1316194.A0A1Q5TMG1"/>
<organism evidence="1 2">
    <name type="scientific">Penicillium subrubescens</name>
    <dbReference type="NCBI Taxonomy" id="1316194"/>
    <lineage>
        <taxon>Eukaryota</taxon>
        <taxon>Fungi</taxon>
        <taxon>Dikarya</taxon>
        <taxon>Ascomycota</taxon>
        <taxon>Pezizomycotina</taxon>
        <taxon>Eurotiomycetes</taxon>
        <taxon>Eurotiomycetidae</taxon>
        <taxon>Eurotiales</taxon>
        <taxon>Aspergillaceae</taxon>
        <taxon>Penicillium</taxon>
    </lineage>
</organism>
<sequence>MAPPLPRAHFLGVPLEIRVKIYEHFFALLGSYWIYFSDEEMDRWARKIFPTYPGSHLFALLYTNQQINMEAIAVFFRIITLHVSPEFVPGNPSSLVAFTDRIGCHNAALLCRVDISFPATVKRPDGDLELEAPSVQTLCHLKARCPGLTRLRFWNCIYSRKVFDQYQRNPSSVSAVLAEINGLVRGIAPLRNIIVYTGENVVLSPEFKEFLHNLGWEIDAKKYRYSEN</sequence>
<protein>
    <submittedName>
        <fullName evidence="1">Uncharacterized protein</fullName>
    </submittedName>
</protein>
<keyword evidence="2" id="KW-1185">Reference proteome</keyword>
<proteinExistence type="predicted"/>
<evidence type="ECO:0000313" key="2">
    <source>
        <dbReference type="Proteomes" id="UP000186955"/>
    </source>
</evidence>
<gene>
    <name evidence="1" type="ORF">PENSUB_7401</name>
</gene>